<dbReference type="STRING" id="1081108.A0A168F8V4"/>
<dbReference type="PANTHER" id="PTHR10039">
    <property type="entry name" value="AMELOGENIN"/>
    <property type="match status" value="1"/>
</dbReference>
<dbReference type="Proteomes" id="UP000076881">
    <property type="component" value="Unassembled WGS sequence"/>
</dbReference>
<evidence type="ECO:0000313" key="2">
    <source>
        <dbReference type="Proteomes" id="UP000076881"/>
    </source>
</evidence>
<gene>
    <name evidence="1" type="ORF">LEL_06814</name>
</gene>
<dbReference type="OrthoDB" id="4921917at2759"/>
<sequence length="312" mass="35788">MNPEKVLWQESDLLGMVLRVCHGHIPVLCIVDAVDEAESPDILSVIKDFVGETRGSNAKFIVLSRPAVEIERHMIGSPTIVMEDENHVDIEKIVCESLKSLPRALHAFHMFSEPTSPVHAAHSRPIQPRLRQLNSKALRFSMVQESNTLREIQERLISDAQGSILWVKTVLDELFRLANSSRPCTLVDLKQAAMRIPPEMKEYYARMVVELTADKPEKDIQEIHRLLMWVCAGSEFGSVTLEMLWEAMALMDDDFSSSTMDDIYQRRIPIMSFDELWRKIYVMCGPFLAITTQVCRWKNLETTIMALRRLFS</sequence>
<comment type="caution">
    <text evidence="1">The sequence shown here is derived from an EMBL/GenBank/DDBJ whole genome shotgun (WGS) entry which is preliminary data.</text>
</comment>
<reference evidence="1 2" key="1">
    <citation type="journal article" date="2016" name="Genome Biol. Evol.">
        <title>Divergent and convergent evolution of fungal pathogenicity.</title>
        <authorList>
            <person name="Shang Y."/>
            <person name="Xiao G."/>
            <person name="Zheng P."/>
            <person name="Cen K."/>
            <person name="Zhan S."/>
            <person name="Wang C."/>
        </authorList>
    </citation>
    <scope>NUCLEOTIDE SEQUENCE [LARGE SCALE GENOMIC DNA]</scope>
    <source>
        <strain evidence="1 2">RCEF 1005</strain>
    </source>
</reference>
<organism evidence="1 2">
    <name type="scientific">Akanthomyces lecanii RCEF 1005</name>
    <dbReference type="NCBI Taxonomy" id="1081108"/>
    <lineage>
        <taxon>Eukaryota</taxon>
        <taxon>Fungi</taxon>
        <taxon>Dikarya</taxon>
        <taxon>Ascomycota</taxon>
        <taxon>Pezizomycotina</taxon>
        <taxon>Sordariomycetes</taxon>
        <taxon>Hypocreomycetidae</taxon>
        <taxon>Hypocreales</taxon>
        <taxon>Cordycipitaceae</taxon>
        <taxon>Akanthomyces</taxon>
        <taxon>Cordyceps confragosa</taxon>
    </lineage>
</organism>
<dbReference type="EMBL" id="AZHF01000005">
    <property type="protein sequence ID" value="OAA74826.1"/>
    <property type="molecule type" value="Genomic_DNA"/>
</dbReference>
<protein>
    <submittedName>
        <fullName evidence="1">Uncharacterized protein</fullName>
    </submittedName>
</protein>
<keyword evidence="2" id="KW-1185">Reference proteome</keyword>
<dbReference type="AlphaFoldDB" id="A0A168F8V4"/>
<proteinExistence type="predicted"/>
<evidence type="ECO:0000313" key="1">
    <source>
        <dbReference type="EMBL" id="OAA74826.1"/>
    </source>
</evidence>
<name>A0A168F8V4_CORDF</name>
<accession>A0A168F8V4</accession>
<dbReference type="PANTHER" id="PTHR10039:SF16">
    <property type="entry name" value="GPI INOSITOL-DEACYLASE"/>
    <property type="match status" value="1"/>
</dbReference>